<gene>
    <name evidence="1" type="ORF">SPELUC_LOCUS16909</name>
</gene>
<proteinExistence type="predicted"/>
<organism evidence="1 2">
    <name type="scientific">Cetraspora pellucida</name>
    <dbReference type="NCBI Taxonomy" id="1433469"/>
    <lineage>
        <taxon>Eukaryota</taxon>
        <taxon>Fungi</taxon>
        <taxon>Fungi incertae sedis</taxon>
        <taxon>Mucoromycota</taxon>
        <taxon>Glomeromycotina</taxon>
        <taxon>Glomeromycetes</taxon>
        <taxon>Diversisporales</taxon>
        <taxon>Gigasporaceae</taxon>
        <taxon>Cetraspora</taxon>
    </lineage>
</organism>
<dbReference type="Proteomes" id="UP000789366">
    <property type="component" value="Unassembled WGS sequence"/>
</dbReference>
<feature type="non-terminal residue" evidence="1">
    <location>
        <position position="49"/>
    </location>
</feature>
<evidence type="ECO:0000313" key="1">
    <source>
        <dbReference type="EMBL" id="CAG8787257.1"/>
    </source>
</evidence>
<reference evidence="1" key="1">
    <citation type="submission" date="2021-06" db="EMBL/GenBank/DDBJ databases">
        <authorList>
            <person name="Kallberg Y."/>
            <person name="Tangrot J."/>
            <person name="Rosling A."/>
        </authorList>
    </citation>
    <scope>NUCLEOTIDE SEQUENCE</scope>
    <source>
        <strain evidence="1">28 12/20/2015</strain>
    </source>
</reference>
<name>A0ACA9RCL9_9GLOM</name>
<comment type="caution">
    <text evidence="1">The sequence shown here is derived from an EMBL/GenBank/DDBJ whole genome shotgun (WGS) entry which is preliminary data.</text>
</comment>
<accession>A0ACA9RCL9</accession>
<sequence>KALYNKPKEINAVQEVQKLVELVEELTNYFDSEIIFLNIVELFGFADNS</sequence>
<evidence type="ECO:0000313" key="2">
    <source>
        <dbReference type="Proteomes" id="UP000789366"/>
    </source>
</evidence>
<keyword evidence="2" id="KW-1185">Reference proteome</keyword>
<protein>
    <submittedName>
        <fullName evidence="1">11331_t:CDS:1</fullName>
    </submittedName>
</protein>
<feature type="non-terminal residue" evidence="1">
    <location>
        <position position="1"/>
    </location>
</feature>
<dbReference type="EMBL" id="CAJVPW010065602">
    <property type="protein sequence ID" value="CAG8787257.1"/>
    <property type="molecule type" value="Genomic_DNA"/>
</dbReference>